<evidence type="ECO:0000256" key="4">
    <source>
        <dbReference type="ARBA" id="ARBA00023121"/>
    </source>
</evidence>
<evidence type="ECO:0000256" key="2">
    <source>
        <dbReference type="ARBA" id="ARBA00009748"/>
    </source>
</evidence>
<feature type="domain" description="Bifunctional inhibitor/plant lipid transfer protein/seed storage helical" evidence="6">
    <location>
        <begin position="16"/>
        <end position="92"/>
    </location>
</feature>
<dbReference type="InterPro" id="IPR000528">
    <property type="entry name" value="Plant_nsLTP"/>
</dbReference>
<comment type="function">
    <text evidence="1">Plant non-specific lipid-transfer proteins transfer phospholipids as well as galactolipids across membranes. May play a role in wax or cutin deposition in the cell walls of expanding epidermal cells and certain secretory tissues.</text>
</comment>
<evidence type="ECO:0000256" key="1">
    <source>
        <dbReference type="ARBA" id="ARBA00003211"/>
    </source>
</evidence>
<dbReference type="PRINTS" id="PR00382">
    <property type="entry name" value="LIPIDTRNSFER"/>
</dbReference>
<dbReference type="STRING" id="3476.A0A2P5AMA8"/>
<name>A0A2P5AMA8_PARAD</name>
<gene>
    <name evidence="7" type="ORF">PanWU01x14_318370</name>
</gene>
<dbReference type="AlphaFoldDB" id="A0A2P5AMA8"/>
<keyword evidence="3" id="KW-0813">Transport</keyword>
<comment type="similarity">
    <text evidence="2">Belongs to the plant LTP family.</text>
</comment>
<keyword evidence="8" id="KW-1185">Reference proteome</keyword>
<accession>A0A2P5AMA8</accession>
<evidence type="ECO:0000313" key="7">
    <source>
        <dbReference type="EMBL" id="PON37679.1"/>
    </source>
</evidence>
<evidence type="ECO:0000256" key="5">
    <source>
        <dbReference type="ARBA" id="ARBA00023157"/>
    </source>
</evidence>
<dbReference type="CDD" id="cd01960">
    <property type="entry name" value="nsLTP1"/>
    <property type="match status" value="1"/>
</dbReference>
<dbReference type="EMBL" id="JXTB01000521">
    <property type="protein sequence ID" value="PON37679.1"/>
    <property type="molecule type" value="Genomic_DNA"/>
</dbReference>
<dbReference type="GO" id="GO:0008289">
    <property type="term" value="F:lipid binding"/>
    <property type="evidence" value="ECO:0007669"/>
    <property type="project" value="UniProtKB-KW"/>
</dbReference>
<evidence type="ECO:0000256" key="3">
    <source>
        <dbReference type="ARBA" id="ARBA00022448"/>
    </source>
</evidence>
<dbReference type="InterPro" id="IPR036312">
    <property type="entry name" value="Bifun_inhib/LTP/seed_sf"/>
</dbReference>
<keyword evidence="4" id="KW-0446">Lipid-binding</keyword>
<dbReference type="InterPro" id="IPR016140">
    <property type="entry name" value="Bifunc_inhib/LTP/seed_store"/>
</dbReference>
<proteinExistence type="inferred from homology"/>
<dbReference type="Pfam" id="PF00234">
    <property type="entry name" value="Tryp_alpha_amyl"/>
    <property type="match status" value="1"/>
</dbReference>
<organism evidence="7 8">
    <name type="scientific">Parasponia andersonii</name>
    <name type="common">Sponia andersonii</name>
    <dbReference type="NCBI Taxonomy" id="3476"/>
    <lineage>
        <taxon>Eukaryota</taxon>
        <taxon>Viridiplantae</taxon>
        <taxon>Streptophyta</taxon>
        <taxon>Embryophyta</taxon>
        <taxon>Tracheophyta</taxon>
        <taxon>Spermatophyta</taxon>
        <taxon>Magnoliopsida</taxon>
        <taxon>eudicotyledons</taxon>
        <taxon>Gunneridae</taxon>
        <taxon>Pentapetalae</taxon>
        <taxon>rosids</taxon>
        <taxon>fabids</taxon>
        <taxon>Rosales</taxon>
        <taxon>Cannabaceae</taxon>
        <taxon>Parasponia</taxon>
    </lineage>
</organism>
<comment type="caution">
    <text evidence="7">The sequence shown here is derived from an EMBL/GenBank/DDBJ whole genome shotgun (WGS) entry which is preliminary data.</text>
</comment>
<dbReference type="SUPFAM" id="SSF47699">
    <property type="entry name" value="Bifunctional inhibitor/lipid-transfer protein/seed storage 2S albumin"/>
    <property type="match status" value="1"/>
</dbReference>
<sequence length="92" mass="9908">MLVLPLGRINAANIACEQVTNWLIPCISYGVLGGTVAPECCQGLKELIAAKHTQDDRRRVSCHCIQEGAARIPGINYDRINDLPGLCSTSCP</sequence>
<reference evidence="8" key="1">
    <citation type="submission" date="2016-06" db="EMBL/GenBank/DDBJ databases">
        <title>Parallel loss of symbiosis genes in relatives of nitrogen-fixing non-legume Parasponia.</title>
        <authorList>
            <person name="Van Velzen R."/>
            <person name="Holmer R."/>
            <person name="Bu F."/>
            <person name="Rutten L."/>
            <person name="Van Zeijl A."/>
            <person name="Liu W."/>
            <person name="Santuari L."/>
            <person name="Cao Q."/>
            <person name="Sharma T."/>
            <person name="Shen D."/>
            <person name="Roswanjaya Y."/>
            <person name="Wardhani T."/>
            <person name="Kalhor M.S."/>
            <person name="Jansen J."/>
            <person name="Van den Hoogen J."/>
            <person name="Gungor B."/>
            <person name="Hartog M."/>
            <person name="Hontelez J."/>
            <person name="Verver J."/>
            <person name="Yang W.-C."/>
            <person name="Schijlen E."/>
            <person name="Repin R."/>
            <person name="Schilthuizen M."/>
            <person name="Schranz E."/>
            <person name="Heidstra R."/>
            <person name="Miyata K."/>
            <person name="Fedorova E."/>
            <person name="Kohlen W."/>
            <person name="Bisseling T."/>
            <person name="Smit S."/>
            <person name="Geurts R."/>
        </authorList>
    </citation>
    <scope>NUCLEOTIDE SEQUENCE [LARGE SCALE GENOMIC DNA]</scope>
    <source>
        <strain evidence="8">cv. WU1-14</strain>
    </source>
</reference>
<dbReference type="OrthoDB" id="649864at2759"/>
<evidence type="ECO:0000259" key="6">
    <source>
        <dbReference type="Pfam" id="PF00234"/>
    </source>
</evidence>
<protein>
    <submittedName>
        <fullName evidence="7">Lipid transfer protein/Par allergen</fullName>
    </submittedName>
</protein>
<dbReference type="PANTHER" id="PTHR33076">
    <property type="entry name" value="NON-SPECIFIC LIPID-TRANSFER PROTEIN 2-RELATED"/>
    <property type="match status" value="1"/>
</dbReference>
<keyword evidence="5" id="KW-1015">Disulfide bond</keyword>
<dbReference type="GO" id="GO:0006869">
    <property type="term" value="P:lipid transport"/>
    <property type="evidence" value="ECO:0007669"/>
    <property type="project" value="InterPro"/>
</dbReference>
<evidence type="ECO:0000313" key="8">
    <source>
        <dbReference type="Proteomes" id="UP000237105"/>
    </source>
</evidence>
<dbReference type="Proteomes" id="UP000237105">
    <property type="component" value="Unassembled WGS sequence"/>
</dbReference>
<dbReference type="Gene3D" id="1.10.110.10">
    <property type="entry name" value="Plant lipid-transfer and hydrophobic proteins"/>
    <property type="match status" value="1"/>
</dbReference>